<dbReference type="Gene3D" id="1.10.10.10">
    <property type="entry name" value="Winged helix-like DNA-binding domain superfamily/Winged helix DNA-binding domain"/>
    <property type="match status" value="1"/>
</dbReference>
<dbReference type="InterPro" id="IPR005119">
    <property type="entry name" value="LysR_subst-bd"/>
</dbReference>
<dbReference type="SUPFAM" id="SSF46785">
    <property type="entry name" value="Winged helix' DNA-binding domain"/>
    <property type="match status" value="1"/>
</dbReference>
<evidence type="ECO:0000313" key="7">
    <source>
        <dbReference type="Proteomes" id="UP000656319"/>
    </source>
</evidence>
<comment type="similarity">
    <text evidence="1">Belongs to the LysR transcriptional regulatory family.</text>
</comment>
<protein>
    <submittedName>
        <fullName evidence="6">HTH-type transcriptional regulator YhaJ</fullName>
    </submittedName>
</protein>
<feature type="domain" description="HTH lysR-type" evidence="5">
    <location>
        <begin position="4"/>
        <end position="61"/>
    </location>
</feature>
<evidence type="ECO:0000256" key="3">
    <source>
        <dbReference type="ARBA" id="ARBA00023125"/>
    </source>
</evidence>
<evidence type="ECO:0000256" key="2">
    <source>
        <dbReference type="ARBA" id="ARBA00023015"/>
    </source>
</evidence>
<dbReference type="PANTHER" id="PTHR30126:SF88">
    <property type="entry name" value="TRANSCRIPTIONAL REGULATOR-RELATED"/>
    <property type="match status" value="1"/>
</dbReference>
<evidence type="ECO:0000256" key="4">
    <source>
        <dbReference type="ARBA" id="ARBA00023163"/>
    </source>
</evidence>
<proteinExistence type="inferred from homology"/>
<dbReference type="PROSITE" id="PS50931">
    <property type="entry name" value="HTH_LYSR"/>
    <property type="match status" value="1"/>
</dbReference>
<gene>
    <name evidence="6" type="primary">yhaJ_2</name>
    <name evidence="6" type="ORF">LMG27952_05833</name>
</gene>
<organism evidence="6 7">
    <name type="scientific">Paraburkholderia hiiakae</name>
    <dbReference type="NCBI Taxonomy" id="1081782"/>
    <lineage>
        <taxon>Bacteria</taxon>
        <taxon>Pseudomonadati</taxon>
        <taxon>Pseudomonadota</taxon>
        <taxon>Betaproteobacteria</taxon>
        <taxon>Burkholderiales</taxon>
        <taxon>Burkholderiaceae</taxon>
        <taxon>Paraburkholderia</taxon>
    </lineage>
</organism>
<dbReference type="InterPro" id="IPR000847">
    <property type="entry name" value="LysR_HTH_N"/>
</dbReference>
<dbReference type="RefSeq" id="WP_201699365.1">
    <property type="nucleotide sequence ID" value="NZ_CAJHCQ010000019.1"/>
</dbReference>
<sequence>MVDFTLHDVQCLDAVIRTGSFQAAASALHRSHPAVFAAVARLESQTGLVLLDRSGYRVKLSAMGRSFYERMQPLLSEAQGLRQHAAQLAGGDESDLNVVLGDLCPRPIMLNLLARFFVTCAHTRLNLHFESVGGPVERLKAGEADLIVHRVDTTDLSLEWIVLGKVRLVPVAAPRLLRAPLPGTPREQHLRDYAQCVMRDSARKPGDSNYLVVEGARQITVPDQSMKKDVIMQALAWGHLPDFLIEAELRSGALKSLASRWLPGHTETLVAARRRNASHGPVAQRLWACLQANAPMI</sequence>
<dbReference type="Pfam" id="PF00126">
    <property type="entry name" value="HTH_1"/>
    <property type="match status" value="1"/>
</dbReference>
<evidence type="ECO:0000313" key="6">
    <source>
        <dbReference type="EMBL" id="CAD6555538.1"/>
    </source>
</evidence>
<evidence type="ECO:0000259" key="5">
    <source>
        <dbReference type="PROSITE" id="PS50931"/>
    </source>
</evidence>
<keyword evidence="4" id="KW-0804">Transcription</keyword>
<dbReference type="EMBL" id="CAJHCQ010000019">
    <property type="protein sequence ID" value="CAD6555538.1"/>
    <property type="molecule type" value="Genomic_DNA"/>
</dbReference>
<dbReference type="PANTHER" id="PTHR30126">
    <property type="entry name" value="HTH-TYPE TRANSCRIPTIONAL REGULATOR"/>
    <property type="match status" value="1"/>
</dbReference>
<reference evidence="6 7" key="1">
    <citation type="submission" date="2020-10" db="EMBL/GenBank/DDBJ databases">
        <authorList>
            <person name="Peeters C."/>
        </authorList>
    </citation>
    <scope>NUCLEOTIDE SEQUENCE [LARGE SCALE GENOMIC DNA]</scope>
    <source>
        <strain evidence="6 7">LMG 27952</strain>
    </source>
</reference>
<comment type="caution">
    <text evidence="6">The sequence shown here is derived from an EMBL/GenBank/DDBJ whole genome shotgun (WGS) entry which is preliminary data.</text>
</comment>
<evidence type="ECO:0000256" key="1">
    <source>
        <dbReference type="ARBA" id="ARBA00009437"/>
    </source>
</evidence>
<dbReference type="Proteomes" id="UP000656319">
    <property type="component" value="Unassembled WGS sequence"/>
</dbReference>
<dbReference type="Gene3D" id="3.40.190.290">
    <property type="match status" value="1"/>
</dbReference>
<dbReference type="Pfam" id="PF03466">
    <property type="entry name" value="LysR_substrate"/>
    <property type="match status" value="1"/>
</dbReference>
<name>A0ABN7IAV8_9BURK</name>
<accession>A0ABN7IAV8</accession>
<keyword evidence="3" id="KW-0238">DNA-binding</keyword>
<dbReference type="SUPFAM" id="SSF53850">
    <property type="entry name" value="Periplasmic binding protein-like II"/>
    <property type="match status" value="1"/>
</dbReference>
<keyword evidence="2" id="KW-0805">Transcription regulation</keyword>
<dbReference type="InterPro" id="IPR036390">
    <property type="entry name" value="WH_DNA-bd_sf"/>
</dbReference>
<dbReference type="InterPro" id="IPR036388">
    <property type="entry name" value="WH-like_DNA-bd_sf"/>
</dbReference>
<keyword evidence="7" id="KW-1185">Reference proteome</keyword>